<evidence type="ECO:0000313" key="4">
    <source>
        <dbReference type="Proteomes" id="UP000619788"/>
    </source>
</evidence>
<keyword evidence="2" id="KW-0472">Membrane</keyword>
<protein>
    <submittedName>
        <fullName evidence="3">Uncharacterized protein</fullName>
    </submittedName>
</protein>
<evidence type="ECO:0000313" key="3">
    <source>
        <dbReference type="EMBL" id="GIH96467.1"/>
    </source>
</evidence>
<name>A0A8J3WQ51_9ACTN</name>
<reference evidence="3 4" key="1">
    <citation type="submission" date="2021-01" db="EMBL/GenBank/DDBJ databases">
        <title>Whole genome shotgun sequence of Planobispora siamensis NBRC 107568.</title>
        <authorList>
            <person name="Komaki H."/>
            <person name="Tamura T."/>
        </authorList>
    </citation>
    <scope>NUCLEOTIDE SEQUENCE [LARGE SCALE GENOMIC DNA]</scope>
    <source>
        <strain evidence="3 4">NBRC 107568</strain>
    </source>
</reference>
<comment type="caution">
    <text evidence="3">The sequence shown here is derived from an EMBL/GenBank/DDBJ whole genome shotgun (WGS) entry which is preliminary data.</text>
</comment>
<feature type="region of interest" description="Disordered" evidence="1">
    <location>
        <begin position="1"/>
        <end position="22"/>
    </location>
</feature>
<accession>A0A8J3WQ51</accession>
<proteinExistence type="predicted"/>
<dbReference type="AlphaFoldDB" id="A0A8J3WQ51"/>
<organism evidence="3 4">
    <name type="scientific">Planobispora siamensis</name>
    <dbReference type="NCBI Taxonomy" id="936338"/>
    <lineage>
        <taxon>Bacteria</taxon>
        <taxon>Bacillati</taxon>
        <taxon>Actinomycetota</taxon>
        <taxon>Actinomycetes</taxon>
        <taxon>Streptosporangiales</taxon>
        <taxon>Streptosporangiaceae</taxon>
        <taxon>Planobispora</taxon>
    </lineage>
</organism>
<evidence type="ECO:0000256" key="2">
    <source>
        <dbReference type="SAM" id="Phobius"/>
    </source>
</evidence>
<feature type="transmembrane region" description="Helical" evidence="2">
    <location>
        <begin position="76"/>
        <end position="93"/>
    </location>
</feature>
<sequence length="96" mass="10253">MLSEPTKVDPPPTFGGSRPRCRRTTIGGVRKLLKLLGALLLLQGGVTVVNAVLGWWRWAHDLLLVNRVGFLEGYEAVAGLVLGAIGLALYSAGSRD</sequence>
<feature type="transmembrane region" description="Helical" evidence="2">
    <location>
        <begin position="32"/>
        <end position="56"/>
    </location>
</feature>
<keyword evidence="4" id="KW-1185">Reference proteome</keyword>
<keyword evidence="2" id="KW-1133">Transmembrane helix</keyword>
<dbReference type="EMBL" id="BOOJ01000066">
    <property type="protein sequence ID" value="GIH96467.1"/>
    <property type="molecule type" value="Genomic_DNA"/>
</dbReference>
<keyword evidence="2" id="KW-0812">Transmembrane</keyword>
<dbReference type="Proteomes" id="UP000619788">
    <property type="component" value="Unassembled WGS sequence"/>
</dbReference>
<evidence type="ECO:0000256" key="1">
    <source>
        <dbReference type="SAM" id="MobiDB-lite"/>
    </source>
</evidence>
<gene>
    <name evidence="3" type="ORF">Psi01_70970</name>
</gene>